<proteinExistence type="predicted"/>
<evidence type="ECO:0000256" key="3">
    <source>
        <dbReference type="ARBA" id="ARBA00023110"/>
    </source>
</evidence>
<evidence type="ECO:0000256" key="5">
    <source>
        <dbReference type="PROSITE-ProRule" id="PRU00277"/>
    </source>
</evidence>
<comment type="caution">
    <text evidence="8">The sequence shown here is derived from an EMBL/GenBank/DDBJ whole genome shotgun (WGS) entry which is preliminary data.</text>
</comment>
<feature type="chain" id="PRO_5044194202" description="peptidylprolyl isomerase" evidence="6">
    <location>
        <begin position="22"/>
        <end position="228"/>
    </location>
</feature>
<dbReference type="EC" id="5.2.1.8" evidence="2 5"/>
<reference evidence="8 9" key="1">
    <citation type="journal article" date="2024" name="Science">
        <title>Giant polyketide synthase enzymes in the biosynthesis of giant marine polyether toxins.</title>
        <authorList>
            <person name="Fallon T.R."/>
            <person name="Shende V.V."/>
            <person name="Wierzbicki I.H."/>
            <person name="Pendleton A.L."/>
            <person name="Watervoot N.F."/>
            <person name="Auber R.P."/>
            <person name="Gonzalez D.J."/>
            <person name="Wisecaver J.H."/>
            <person name="Moore B.S."/>
        </authorList>
    </citation>
    <scope>NUCLEOTIDE SEQUENCE [LARGE SCALE GENOMIC DNA]</scope>
    <source>
        <strain evidence="8 9">12B1</strain>
    </source>
</reference>
<organism evidence="8 9">
    <name type="scientific">Prymnesium parvum</name>
    <name type="common">Toxic golden alga</name>
    <dbReference type="NCBI Taxonomy" id="97485"/>
    <lineage>
        <taxon>Eukaryota</taxon>
        <taxon>Haptista</taxon>
        <taxon>Haptophyta</taxon>
        <taxon>Prymnesiophyceae</taxon>
        <taxon>Prymnesiales</taxon>
        <taxon>Prymnesiaceae</taxon>
        <taxon>Prymnesium</taxon>
    </lineage>
</organism>
<dbReference type="PROSITE" id="PS50059">
    <property type="entry name" value="FKBP_PPIASE"/>
    <property type="match status" value="1"/>
</dbReference>
<evidence type="ECO:0000256" key="1">
    <source>
        <dbReference type="ARBA" id="ARBA00000971"/>
    </source>
</evidence>
<dbReference type="Proteomes" id="UP001515480">
    <property type="component" value="Unassembled WGS sequence"/>
</dbReference>
<name>A0AB34IZ54_PRYPA</name>
<gene>
    <name evidence="8" type="ORF">AB1Y20_006708</name>
</gene>
<keyword evidence="6" id="KW-0732">Signal</keyword>
<dbReference type="Pfam" id="PF00254">
    <property type="entry name" value="FKBP_C"/>
    <property type="match status" value="1"/>
</dbReference>
<dbReference type="SUPFAM" id="SSF54534">
    <property type="entry name" value="FKBP-like"/>
    <property type="match status" value="1"/>
</dbReference>
<evidence type="ECO:0000259" key="7">
    <source>
        <dbReference type="PROSITE" id="PS50059"/>
    </source>
</evidence>
<dbReference type="EMBL" id="JBGBPQ010000015">
    <property type="protein sequence ID" value="KAL1510399.1"/>
    <property type="molecule type" value="Genomic_DNA"/>
</dbReference>
<dbReference type="Gene3D" id="3.10.50.40">
    <property type="match status" value="1"/>
</dbReference>
<evidence type="ECO:0000313" key="9">
    <source>
        <dbReference type="Proteomes" id="UP001515480"/>
    </source>
</evidence>
<feature type="signal peptide" evidence="6">
    <location>
        <begin position="1"/>
        <end position="21"/>
    </location>
</feature>
<dbReference type="PANTHER" id="PTHR43811:SF19">
    <property type="entry name" value="39 KDA FK506-BINDING NUCLEAR PROTEIN"/>
    <property type="match status" value="1"/>
</dbReference>
<dbReference type="InterPro" id="IPR046357">
    <property type="entry name" value="PPIase_dom_sf"/>
</dbReference>
<keyword evidence="4 5" id="KW-0413">Isomerase</keyword>
<dbReference type="GO" id="GO:0003755">
    <property type="term" value="F:peptidyl-prolyl cis-trans isomerase activity"/>
    <property type="evidence" value="ECO:0007669"/>
    <property type="project" value="UniProtKB-KW"/>
</dbReference>
<evidence type="ECO:0000256" key="4">
    <source>
        <dbReference type="ARBA" id="ARBA00023235"/>
    </source>
</evidence>
<evidence type="ECO:0000256" key="2">
    <source>
        <dbReference type="ARBA" id="ARBA00013194"/>
    </source>
</evidence>
<dbReference type="AlphaFoldDB" id="A0AB34IZ54"/>
<dbReference type="InterPro" id="IPR001179">
    <property type="entry name" value="PPIase_FKBP_dom"/>
</dbReference>
<evidence type="ECO:0000256" key="6">
    <source>
        <dbReference type="SAM" id="SignalP"/>
    </source>
</evidence>
<evidence type="ECO:0000313" key="8">
    <source>
        <dbReference type="EMBL" id="KAL1510399.1"/>
    </source>
</evidence>
<feature type="domain" description="PPIase FKBP-type" evidence="7">
    <location>
        <begin position="98"/>
        <end position="197"/>
    </location>
</feature>
<keyword evidence="3 5" id="KW-0697">Rotamase</keyword>
<sequence>MASSASRRLFLFLWLHCACCAALPRSAKPSTLSRRHLLACGVAGIPVLRAPSVALASPSAEEMDLLDRQSRKADGVLLPSGVRVIEVREGEGRLPRKGERVYCHFKLWTKGFRDGVPADSSFKEVRPYDWTLGEPTDRVPPGFDEGVLGMREGGWRRLVVPAQLAYGSAGLQFPGKRVMAVEPDTDVFYDINMVDGGSGKCDKVLRPPGVNEAGARRLKSISCELGKP</sequence>
<comment type="catalytic activity">
    <reaction evidence="1 5">
        <text>[protein]-peptidylproline (omega=180) = [protein]-peptidylproline (omega=0)</text>
        <dbReference type="Rhea" id="RHEA:16237"/>
        <dbReference type="Rhea" id="RHEA-COMP:10747"/>
        <dbReference type="Rhea" id="RHEA-COMP:10748"/>
        <dbReference type="ChEBI" id="CHEBI:83833"/>
        <dbReference type="ChEBI" id="CHEBI:83834"/>
        <dbReference type="EC" id="5.2.1.8"/>
    </reaction>
</comment>
<keyword evidence="9" id="KW-1185">Reference proteome</keyword>
<protein>
    <recommendedName>
        <fullName evidence="2 5">peptidylprolyl isomerase</fullName>
        <ecNumber evidence="2 5">5.2.1.8</ecNumber>
    </recommendedName>
</protein>
<accession>A0AB34IZ54</accession>
<dbReference type="PANTHER" id="PTHR43811">
    <property type="entry name" value="FKBP-TYPE PEPTIDYL-PROLYL CIS-TRANS ISOMERASE FKPA"/>
    <property type="match status" value="1"/>
</dbReference>